<organism evidence="1 2">
    <name type="scientific">Eumeta variegata</name>
    <name type="common">Bagworm moth</name>
    <name type="synonym">Eumeta japonica</name>
    <dbReference type="NCBI Taxonomy" id="151549"/>
    <lineage>
        <taxon>Eukaryota</taxon>
        <taxon>Metazoa</taxon>
        <taxon>Ecdysozoa</taxon>
        <taxon>Arthropoda</taxon>
        <taxon>Hexapoda</taxon>
        <taxon>Insecta</taxon>
        <taxon>Pterygota</taxon>
        <taxon>Neoptera</taxon>
        <taxon>Endopterygota</taxon>
        <taxon>Lepidoptera</taxon>
        <taxon>Glossata</taxon>
        <taxon>Ditrysia</taxon>
        <taxon>Tineoidea</taxon>
        <taxon>Psychidae</taxon>
        <taxon>Oiketicinae</taxon>
        <taxon>Eumeta</taxon>
    </lineage>
</organism>
<name>A0A4C1U2T0_EUMVA</name>
<proteinExistence type="predicted"/>
<evidence type="ECO:0000313" key="2">
    <source>
        <dbReference type="Proteomes" id="UP000299102"/>
    </source>
</evidence>
<protein>
    <submittedName>
        <fullName evidence="1">Uncharacterized protein</fullName>
    </submittedName>
</protein>
<dbReference type="Proteomes" id="UP000299102">
    <property type="component" value="Unassembled WGS sequence"/>
</dbReference>
<comment type="caution">
    <text evidence="1">The sequence shown here is derived from an EMBL/GenBank/DDBJ whole genome shotgun (WGS) entry which is preliminary data.</text>
</comment>
<sequence>MIVETKLGRDCFVSARVILHARESRQIHIAISTRGRSNSRNRYRNGNHKPDASLPEPDILITFYKRNSRHVKYVYRRTSPRRSIKKKKYIEQQFNAKEKFLRRNERLERCFFICGGRAPARQRRARLPTVNYSFQNEEKPRFITADAPPDTDNNSVSLRPRPALALGVPSFVSLLDLNLFGNHLN</sequence>
<evidence type="ECO:0000313" key="1">
    <source>
        <dbReference type="EMBL" id="GBP20665.1"/>
    </source>
</evidence>
<keyword evidence="2" id="KW-1185">Reference proteome</keyword>
<gene>
    <name evidence="1" type="ORF">EVAR_16538_1</name>
</gene>
<reference evidence="1 2" key="1">
    <citation type="journal article" date="2019" name="Commun. Biol.">
        <title>The bagworm genome reveals a unique fibroin gene that provides high tensile strength.</title>
        <authorList>
            <person name="Kono N."/>
            <person name="Nakamura H."/>
            <person name="Ohtoshi R."/>
            <person name="Tomita M."/>
            <person name="Numata K."/>
            <person name="Arakawa K."/>
        </authorList>
    </citation>
    <scope>NUCLEOTIDE SEQUENCE [LARGE SCALE GENOMIC DNA]</scope>
</reference>
<dbReference type="EMBL" id="BGZK01000121">
    <property type="protein sequence ID" value="GBP20665.1"/>
    <property type="molecule type" value="Genomic_DNA"/>
</dbReference>
<dbReference type="AlphaFoldDB" id="A0A4C1U2T0"/>
<accession>A0A4C1U2T0</accession>